<dbReference type="RefSeq" id="WP_117895584.1">
    <property type="nucleotide sequence ID" value="NZ_CABJCV010000017.1"/>
</dbReference>
<accession>A0A412FUW6</accession>
<proteinExistence type="predicted"/>
<reference evidence="1 2" key="1">
    <citation type="submission" date="2018-08" db="EMBL/GenBank/DDBJ databases">
        <title>A genome reference for cultivated species of the human gut microbiota.</title>
        <authorList>
            <person name="Zou Y."/>
            <person name="Xue W."/>
            <person name="Luo G."/>
        </authorList>
    </citation>
    <scope>NUCLEOTIDE SEQUENCE [LARGE SCALE GENOMIC DNA]</scope>
    <source>
        <strain evidence="1 2">AF24-29</strain>
    </source>
</reference>
<evidence type="ECO:0008006" key="3">
    <source>
        <dbReference type="Google" id="ProtNLM"/>
    </source>
</evidence>
<protein>
    <recommendedName>
        <fullName evidence="3">Neutral/alkaline non-lysosomal ceramidase N-terminal domain-containing protein</fullName>
    </recommendedName>
</protein>
<comment type="caution">
    <text evidence="1">The sequence shown here is derived from an EMBL/GenBank/DDBJ whole genome shotgun (WGS) entry which is preliminary data.</text>
</comment>
<evidence type="ECO:0000313" key="1">
    <source>
        <dbReference type="EMBL" id="RGR71918.1"/>
    </source>
</evidence>
<evidence type="ECO:0000313" key="2">
    <source>
        <dbReference type="Proteomes" id="UP000284178"/>
    </source>
</evidence>
<name>A0A412FUW6_9FIRM</name>
<dbReference type="GeneID" id="83016307"/>
<dbReference type="AlphaFoldDB" id="A0A412FUW6"/>
<sequence>MLEVAKSSRVITPSGSVPIAGHAMRTESSTGVHDELEVHVLLLNLEGTKCCFINADVIGADFDFVLRVKTTVHELLDIDPALVVFSVTHTHTGPYFGLSAMTGVKTEAESQYEDEVLDKTIEAVLDATKQWISFTDVIVRQGEVKGFYGNRNSLDKPGDEVITNLEFRDETGKPVAAFVNMSCHSTIMNPLETRLSADMLGNVRRELTPYLGVVPLMSNGNAGDLSNRLYRHGNDFNELKRVTSGIAAQIAGFRDGNALCLTPVRCREVGFEVDYDTDKTALAEALAKLEQQLSIVTEFDARKWLLSEISGYQRKLAQDHVHVCLNSTILRLGDLELVVIPCELASAFGRQIKRSSNAKLCLVWGYANGCSTYVVEASEFNGGHDGISTRLLRGQAEEYVAKLIQNLF</sequence>
<dbReference type="EMBL" id="QRUP01000017">
    <property type="protein sequence ID" value="RGR71918.1"/>
    <property type="molecule type" value="Genomic_DNA"/>
</dbReference>
<gene>
    <name evidence="1" type="ORF">DWY25_12975</name>
</gene>
<dbReference type="Proteomes" id="UP000284178">
    <property type="component" value="Unassembled WGS sequence"/>
</dbReference>
<organism evidence="1 2">
    <name type="scientific">Holdemania filiformis</name>
    <dbReference type="NCBI Taxonomy" id="61171"/>
    <lineage>
        <taxon>Bacteria</taxon>
        <taxon>Bacillati</taxon>
        <taxon>Bacillota</taxon>
        <taxon>Erysipelotrichia</taxon>
        <taxon>Erysipelotrichales</taxon>
        <taxon>Erysipelotrichaceae</taxon>
        <taxon>Holdemania</taxon>
    </lineage>
</organism>
<keyword evidence="2" id="KW-1185">Reference proteome</keyword>